<dbReference type="SUPFAM" id="SSF53474">
    <property type="entry name" value="alpha/beta-Hydrolases"/>
    <property type="match status" value="1"/>
</dbReference>
<dbReference type="Pfam" id="PF07676">
    <property type="entry name" value="PD40"/>
    <property type="match status" value="1"/>
</dbReference>
<dbReference type="AlphaFoldDB" id="A0A239I3B1"/>
<dbReference type="InterPro" id="IPR053536">
    <property type="entry name" value="Lasso_peptide_isopeptidase"/>
</dbReference>
<feature type="signal peptide" evidence="1">
    <location>
        <begin position="1"/>
        <end position="22"/>
    </location>
</feature>
<protein>
    <submittedName>
        <fullName evidence="2">Dipeptidyl aminopeptidase/acylaminoacyl peptidase</fullName>
    </submittedName>
</protein>
<evidence type="ECO:0000313" key="3">
    <source>
        <dbReference type="Proteomes" id="UP000198281"/>
    </source>
</evidence>
<dbReference type="SUPFAM" id="SSF82171">
    <property type="entry name" value="DPP6 N-terminal domain-like"/>
    <property type="match status" value="1"/>
</dbReference>
<reference evidence="3" key="1">
    <citation type="submission" date="2017-06" db="EMBL/GenBank/DDBJ databases">
        <authorList>
            <person name="Varghese N."/>
            <person name="Submissions S."/>
        </authorList>
    </citation>
    <scope>NUCLEOTIDE SEQUENCE [LARGE SCALE GENOMIC DNA]</scope>
    <source>
        <strain evidence="3">LNB2</strain>
    </source>
</reference>
<evidence type="ECO:0000313" key="2">
    <source>
        <dbReference type="EMBL" id="SNS88077.1"/>
    </source>
</evidence>
<keyword evidence="1" id="KW-0732">Signal</keyword>
<dbReference type="Gene3D" id="3.40.50.1820">
    <property type="entry name" value="alpha/beta hydrolase"/>
    <property type="match status" value="1"/>
</dbReference>
<keyword evidence="2" id="KW-0378">Hydrolase</keyword>
<organism evidence="2 3">
    <name type="scientific">Edaphosphingomonas laterariae</name>
    <dbReference type="NCBI Taxonomy" id="861865"/>
    <lineage>
        <taxon>Bacteria</taxon>
        <taxon>Pseudomonadati</taxon>
        <taxon>Pseudomonadota</taxon>
        <taxon>Alphaproteobacteria</taxon>
        <taxon>Sphingomonadales</taxon>
        <taxon>Rhizorhabdaceae</taxon>
        <taxon>Edaphosphingomonas</taxon>
    </lineage>
</organism>
<feature type="chain" id="PRO_5012037346" evidence="1">
    <location>
        <begin position="23"/>
        <end position="706"/>
    </location>
</feature>
<keyword evidence="3" id="KW-1185">Reference proteome</keyword>
<dbReference type="InterPro" id="IPR029058">
    <property type="entry name" value="AB_hydrolase_fold"/>
</dbReference>
<evidence type="ECO:0000256" key="1">
    <source>
        <dbReference type="SAM" id="SignalP"/>
    </source>
</evidence>
<dbReference type="EMBL" id="FZOS01000021">
    <property type="protein sequence ID" value="SNS88077.1"/>
    <property type="molecule type" value="Genomic_DNA"/>
</dbReference>
<keyword evidence="2" id="KW-0645">Protease</keyword>
<dbReference type="InterPro" id="IPR011042">
    <property type="entry name" value="6-blade_b-propeller_TolB-like"/>
</dbReference>
<dbReference type="Gene3D" id="2.120.10.30">
    <property type="entry name" value="TolB, C-terminal domain"/>
    <property type="match status" value="1"/>
</dbReference>
<dbReference type="NCBIfam" id="NF033523">
    <property type="entry name" value="lasso_peptidase"/>
    <property type="match status" value="1"/>
</dbReference>
<gene>
    <name evidence="2" type="ORF">SAMN06295912_12124</name>
</gene>
<sequence>MVSRSRWLGCVAAMAIASPACAAFAREDPACANLVPPESVNAPIRPIAPRDLIELRDAGFPVSLTVGNVPMTVSPDGKRFAFHLRKADVAADRYCQGIFVMDIRPGARPRLLASGGELMRETMRFAGLEEIPSGTPSAVTPRWSSDGRWLLWLRRDDGVTQVWRVPADGGEARAITRSPIDVKDADWTADGAIVFSTRPGLIDFKAAVAREEPEGHLYDERYFPGADNRPHPLAPLVYGYDRIDPDSGVVRAATPAEARILIERPTYDPRPLLRVDDGQGRTAWTERDDPDSPFGPTRLSVSIRGRRHDCNDCGVKVQGLWWVDGTLLFQTAEGTDSGEIGFYRWTPGKDVPRQLFRSRDLLINCLGTARPELLCAYETPTRPRHFVLLDPGSGKIETLLDVNPEYQRVRISSVQRLHFRTKIGLEAYADLVLPPDHKPGDRHPLIVTQYLSKGFVRGSTGDEYPIQYFASRGYAVLNFQRPWGHMAPGTPLIARRAANDNLWDRRNVQEAIEAGVRTAASLGVIDTRHMGITGLSDAAASSIFALINSNLFGAVVVSGCCDEPEWAEGRMGLGFAAVQRSWTGYPVRGDANFETFWQAYALRRNTHMPSVPLLIHVSDWEMPLAIETHFALKRANWPMEMYVFDNEFHLKTGPRHLAAIYRRTVRWFDYWLLGRRHPGAEWREEYERWDKLPRPKRVTGLTNETR</sequence>
<accession>A0A239I3B1</accession>
<dbReference type="OrthoDB" id="100212at2"/>
<dbReference type="GO" id="GO:0004177">
    <property type="term" value="F:aminopeptidase activity"/>
    <property type="evidence" value="ECO:0007669"/>
    <property type="project" value="UniProtKB-KW"/>
</dbReference>
<dbReference type="Proteomes" id="UP000198281">
    <property type="component" value="Unassembled WGS sequence"/>
</dbReference>
<dbReference type="InterPro" id="IPR011659">
    <property type="entry name" value="WD40"/>
</dbReference>
<name>A0A239I3B1_9SPHN</name>
<proteinExistence type="predicted"/>
<keyword evidence="2" id="KW-0031">Aminopeptidase</keyword>